<name>A0A336MYM4_CULSO</name>
<accession>A0A336MYM4</accession>
<protein>
    <submittedName>
        <fullName evidence="1">CSON006931 protein</fullName>
    </submittedName>
</protein>
<dbReference type="AlphaFoldDB" id="A0A336MYM4"/>
<dbReference type="EMBL" id="UFQT01002611">
    <property type="protein sequence ID" value="SSX33763.1"/>
    <property type="molecule type" value="Genomic_DNA"/>
</dbReference>
<reference evidence="1" key="1">
    <citation type="submission" date="2018-07" db="EMBL/GenBank/DDBJ databases">
        <authorList>
            <person name="Quirk P.G."/>
            <person name="Krulwich T.A."/>
        </authorList>
    </citation>
    <scope>NUCLEOTIDE SEQUENCE</scope>
</reference>
<organism evidence="1">
    <name type="scientific">Culicoides sonorensis</name>
    <name type="common">Biting midge</name>
    <dbReference type="NCBI Taxonomy" id="179676"/>
    <lineage>
        <taxon>Eukaryota</taxon>
        <taxon>Metazoa</taxon>
        <taxon>Ecdysozoa</taxon>
        <taxon>Arthropoda</taxon>
        <taxon>Hexapoda</taxon>
        <taxon>Insecta</taxon>
        <taxon>Pterygota</taxon>
        <taxon>Neoptera</taxon>
        <taxon>Endopterygota</taxon>
        <taxon>Diptera</taxon>
        <taxon>Nematocera</taxon>
        <taxon>Chironomoidea</taxon>
        <taxon>Ceratopogonidae</taxon>
        <taxon>Ceratopogoninae</taxon>
        <taxon>Culicoides</taxon>
        <taxon>Monoculicoides</taxon>
    </lineage>
</organism>
<sequence length="138" mass="15635">MSEEVELWLEPINNGKNAFPIVCVGDQAFIYSNKGLDNIPKYGIKRPEKWKKLGKYISSAGKTAVEIAFEIYAEKFLTYDPEDSNPVQFAKCFCKALLTTMLDSKIWDKLMNQDWEGIAIDTTKMLHKSSGSSFSSSY</sequence>
<proteinExistence type="predicted"/>
<evidence type="ECO:0000313" key="1">
    <source>
        <dbReference type="EMBL" id="SSX33763.1"/>
    </source>
</evidence>
<dbReference type="VEuPathDB" id="VectorBase:CSON006931"/>
<gene>
    <name evidence="1" type="primary">CSON006931</name>
</gene>